<keyword evidence="6" id="KW-1185">Reference proteome</keyword>
<dbReference type="KEGG" id="cpsk:Q0N40_02800"/>
<dbReference type="PANTHER" id="PTHR43764">
    <property type="entry name" value="MOLYBDENUM COFACTOR BIOSYNTHESIS"/>
    <property type="match status" value="1"/>
</dbReference>
<evidence type="ECO:0000259" key="4">
    <source>
        <dbReference type="SMART" id="SM00852"/>
    </source>
</evidence>
<organism evidence="5 6">
    <name type="scientific">Corynebacterium pseudokroppenstedtii</name>
    <dbReference type="NCBI Taxonomy" id="2804917"/>
    <lineage>
        <taxon>Bacteria</taxon>
        <taxon>Bacillati</taxon>
        <taxon>Actinomycetota</taxon>
        <taxon>Actinomycetes</taxon>
        <taxon>Mycobacteriales</taxon>
        <taxon>Corynebacteriaceae</taxon>
        <taxon>Corynebacterium</taxon>
    </lineage>
</organism>
<dbReference type="Pfam" id="PF00994">
    <property type="entry name" value="MoCF_biosynth"/>
    <property type="match status" value="1"/>
</dbReference>
<gene>
    <name evidence="5" type="ORF">Q0N40_02800</name>
</gene>
<proteinExistence type="predicted"/>
<dbReference type="Proteomes" id="UP001174314">
    <property type="component" value="Chromosome"/>
</dbReference>
<reference evidence="5 6" key="1">
    <citation type="submission" date="2023-10" db="EMBL/GenBank/DDBJ databases">
        <title>complete genome sequence of Corynebacterium pseudokroppenstedtii P15-C1.</title>
        <authorList>
            <person name="Bruggemann H."/>
            <person name="Poehlein A."/>
        </authorList>
    </citation>
    <scope>NUCLEOTIDE SEQUENCE [LARGE SCALE GENOMIC DNA]</scope>
    <source>
        <strain evidence="5 6">P15_C1</strain>
    </source>
</reference>
<feature type="region of interest" description="Disordered" evidence="3">
    <location>
        <begin position="1"/>
        <end position="30"/>
    </location>
</feature>
<protein>
    <submittedName>
        <fullName evidence="5">Molybdopterin-binding protein</fullName>
    </submittedName>
</protein>
<evidence type="ECO:0000313" key="5">
    <source>
        <dbReference type="EMBL" id="WPF25493.1"/>
    </source>
</evidence>
<dbReference type="AlphaFoldDB" id="A0AAU0Q1Y8"/>
<evidence type="ECO:0000256" key="2">
    <source>
        <dbReference type="ARBA" id="ARBA00023150"/>
    </source>
</evidence>
<dbReference type="PANTHER" id="PTHR43764:SF1">
    <property type="entry name" value="MOLYBDOPTERIN MOLYBDOTRANSFERASE"/>
    <property type="match status" value="1"/>
</dbReference>
<dbReference type="CDD" id="cd00886">
    <property type="entry name" value="MogA_MoaB"/>
    <property type="match status" value="1"/>
</dbReference>
<feature type="domain" description="MoaB/Mog" evidence="4">
    <location>
        <begin position="81"/>
        <end position="223"/>
    </location>
</feature>
<dbReference type="SUPFAM" id="SSF53218">
    <property type="entry name" value="Molybdenum cofactor biosynthesis proteins"/>
    <property type="match status" value="1"/>
</dbReference>
<evidence type="ECO:0000256" key="3">
    <source>
        <dbReference type="SAM" id="MobiDB-lite"/>
    </source>
</evidence>
<evidence type="ECO:0000313" key="6">
    <source>
        <dbReference type="Proteomes" id="UP001174314"/>
    </source>
</evidence>
<dbReference type="InterPro" id="IPR036425">
    <property type="entry name" value="MoaB/Mog-like_dom_sf"/>
</dbReference>
<feature type="compositionally biased region" description="Basic and acidic residues" evidence="3">
    <location>
        <begin position="20"/>
        <end position="30"/>
    </location>
</feature>
<dbReference type="InterPro" id="IPR051920">
    <property type="entry name" value="MPT_Adenylyltrnsfr/MoaC-Rel"/>
</dbReference>
<sequence length="232" mass="24431">MSDNEPFDSIDPAELARSSSDAREMPESLRGIDHAKVDRLGEVIVEPDDAMLMDLERAEEAAHASFAERAHDQGEQVPRALVIIVDDNAGEKSDRIGSLVAELLAEDHFGVDAVVRVASRKSKVRGALETAVVGGVDLAVTIGGVGVGPRDKTPEATKAVLDRRIPGIAQALRSSGLACGATDAGLSRGIAGISGSTVVVNLASSRAAIRDGMATLTPLVRYVINDMDRWNQ</sequence>
<comment type="pathway">
    <text evidence="1">Cofactor biosynthesis; molybdopterin biosynthesis.</text>
</comment>
<evidence type="ECO:0000256" key="1">
    <source>
        <dbReference type="ARBA" id="ARBA00005046"/>
    </source>
</evidence>
<accession>A0AAU0Q1Y8</accession>
<dbReference type="SMART" id="SM00852">
    <property type="entry name" value="MoCF_biosynth"/>
    <property type="match status" value="1"/>
</dbReference>
<keyword evidence="2" id="KW-0501">Molybdenum cofactor biosynthesis</keyword>
<dbReference type="GO" id="GO:0006777">
    <property type="term" value="P:Mo-molybdopterin cofactor biosynthetic process"/>
    <property type="evidence" value="ECO:0007669"/>
    <property type="project" value="UniProtKB-KW"/>
</dbReference>
<dbReference type="Gene3D" id="3.40.980.10">
    <property type="entry name" value="MoaB/Mog-like domain"/>
    <property type="match status" value="1"/>
</dbReference>
<dbReference type="EMBL" id="CP137757">
    <property type="protein sequence ID" value="WPF25493.1"/>
    <property type="molecule type" value="Genomic_DNA"/>
</dbReference>
<name>A0AAU0Q1Y8_9CORY</name>
<dbReference type="InterPro" id="IPR001453">
    <property type="entry name" value="MoaB/Mog_dom"/>
</dbReference>